<dbReference type="AlphaFoldDB" id="A0A0D2EU61"/>
<gene>
    <name evidence="3" type="ORF">Z517_07610</name>
</gene>
<feature type="domain" description="Acyclic terpene utilisation N-terminal" evidence="1">
    <location>
        <begin position="24"/>
        <end position="477"/>
    </location>
</feature>
<evidence type="ECO:0000259" key="1">
    <source>
        <dbReference type="Pfam" id="PF07287"/>
    </source>
</evidence>
<dbReference type="HOGENOM" id="CLU_012617_0_0_1"/>
<dbReference type="VEuPathDB" id="FungiDB:Z517_07610"/>
<dbReference type="Pfam" id="PF07287">
    <property type="entry name" value="AtuA"/>
    <property type="match status" value="1"/>
</dbReference>
<evidence type="ECO:0000313" key="3">
    <source>
        <dbReference type="EMBL" id="KIW77777.1"/>
    </source>
</evidence>
<keyword evidence="4" id="KW-1185">Reference proteome</keyword>
<protein>
    <recommendedName>
        <fullName evidence="5">DUF1446 domain-containing protein</fullName>
    </recommendedName>
</protein>
<organism evidence="3 4">
    <name type="scientific">Fonsecaea pedrosoi CBS 271.37</name>
    <dbReference type="NCBI Taxonomy" id="1442368"/>
    <lineage>
        <taxon>Eukaryota</taxon>
        <taxon>Fungi</taxon>
        <taxon>Dikarya</taxon>
        <taxon>Ascomycota</taxon>
        <taxon>Pezizomycotina</taxon>
        <taxon>Eurotiomycetes</taxon>
        <taxon>Chaetothyriomycetidae</taxon>
        <taxon>Chaetothyriales</taxon>
        <taxon>Herpotrichiellaceae</taxon>
        <taxon>Fonsecaea</taxon>
    </lineage>
</organism>
<evidence type="ECO:0000313" key="4">
    <source>
        <dbReference type="Proteomes" id="UP000053029"/>
    </source>
</evidence>
<dbReference type="RefSeq" id="XP_013281585.1">
    <property type="nucleotide sequence ID" value="XM_013426131.1"/>
</dbReference>
<dbReference type="GeneID" id="25307100"/>
<name>A0A0D2EU61_9EURO</name>
<feature type="domain" description="AtuA-like ferredoxin-fold" evidence="2">
    <location>
        <begin position="522"/>
        <end position="618"/>
    </location>
</feature>
<dbReference type="EMBL" id="KN846973">
    <property type="protein sequence ID" value="KIW77777.1"/>
    <property type="molecule type" value="Genomic_DNA"/>
</dbReference>
<evidence type="ECO:0008006" key="5">
    <source>
        <dbReference type="Google" id="ProtNLM"/>
    </source>
</evidence>
<dbReference type="InterPro" id="IPR056362">
    <property type="entry name" value="AtuA-like_ferredoxin_dom"/>
</dbReference>
<accession>A0A0D2EU61</accession>
<reference evidence="3 4" key="1">
    <citation type="submission" date="2015-01" db="EMBL/GenBank/DDBJ databases">
        <title>The Genome Sequence of Fonsecaea pedrosoi CBS 271.37.</title>
        <authorList>
            <consortium name="The Broad Institute Genomics Platform"/>
            <person name="Cuomo C."/>
            <person name="de Hoog S."/>
            <person name="Gorbushina A."/>
            <person name="Stielow B."/>
            <person name="Teixiera M."/>
            <person name="Abouelleil A."/>
            <person name="Chapman S.B."/>
            <person name="Priest M."/>
            <person name="Young S.K."/>
            <person name="Wortman J."/>
            <person name="Nusbaum C."/>
            <person name="Birren B."/>
        </authorList>
    </citation>
    <scope>NUCLEOTIDE SEQUENCE [LARGE SCALE GENOMIC DNA]</scope>
    <source>
        <strain evidence="3 4">CBS 271.37</strain>
    </source>
</reference>
<dbReference type="Proteomes" id="UP000053029">
    <property type="component" value="Unassembled WGS sequence"/>
</dbReference>
<dbReference type="InterPro" id="IPR010839">
    <property type="entry name" value="AtuA_N"/>
</dbReference>
<evidence type="ECO:0000259" key="2">
    <source>
        <dbReference type="Pfam" id="PF23544"/>
    </source>
</evidence>
<sequence length="648" mass="71754">MLHHELGVAEVKVTNMTSQPRRPIRIGNCAGAACDAGYQMYRQCTLGPIDVVTGDYLAEANLAQNAENYQAGAHHGYDPNALEGLKLSLEVAAERRIKLIVNGGALNPEGLAKVVDSMAREKKLDLKVAWLVGDDVKSHFISMLDSGVTHLDGDNAACFLTPETRTFLETPARFDIVTAHAYLGARGVKKALDLGADIIICGRVSDASPVIGAAWWWHQWNDTDYDQLAGSLVAGHLIECSGYATGGNFCEFFQFPLQNLVDIGFPIAEIDATGSSIITKHEGTRGFVTVDTLKAQLLYEIQGNIYLHSDSKADLSNVVMVEEGPNRVRVTGTKGHPPPPTTKLAAFYRAGWQCEYTLTATGYATAEKFILHEQQIRFRLHEVGEHDNFQVLEFQVYGLPETNPESQLRSTTAIRVFGQAKEKHTVEALANAMLESLLQHYAGMHGTLDWRTLVPKVYLAYCPCLIAQSDLTEAVHIIDQNGAVQVVKSGSPSKYEEVPARVDYDTEFPIDCSTFGPTQDARLGDVVLARSGDKGANLNVGFFVREDDEWDWLRSILDHKAMIRLMGKEWQDEYKLERCELPGIHAVHFVIYGILKRGVSSTARLDALGKGFAEFMRDRWLRIPVKFLHRYAESRPASHKGLPLIPCK</sequence>
<proteinExistence type="predicted"/>
<dbReference type="PANTHER" id="PTHR47585">
    <property type="match status" value="1"/>
</dbReference>
<dbReference type="PANTHER" id="PTHR47585:SF1">
    <property type="entry name" value="DUF1446 DOMAIN-CONTAINING PROTEIN"/>
    <property type="match status" value="1"/>
</dbReference>
<dbReference type="Pfam" id="PF23544">
    <property type="entry name" value="AtuA_ferredoxin"/>
    <property type="match status" value="1"/>
</dbReference>